<keyword evidence="2" id="KW-1185">Reference proteome</keyword>
<reference evidence="1 2" key="1">
    <citation type="submission" date="2016-07" db="EMBL/GenBank/DDBJ databases">
        <title>Caryophanon tenue genome sequencing.</title>
        <authorList>
            <person name="Verma A."/>
            <person name="Pal Y."/>
            <person name="Krishnamurthi S."/>
        </authorList>
    </citation>
    <scope>NUCLEOTIDE SEQUENCE [LARGE SCALE GENOMIC DNA]</scope>
    <source>
        <strain evidence="1 2">DSM 14152</strain>
    </source>
</reference>
<accession>A0A1C0YEK4</accession>
<protein>
    <submittedName>
        <fullName evidence="1">Uncharacterized protein</fullName>
    </submittedName>
</protein>
<organism evidence="1 2">
    <name type="scientific">Caryophanon tenue</name>
    <dbReference type="NCBI Taxonomy" id="33978"/>
    <lineage>
        <taxon>Bacteria</taxon>
        <taxon>Bacillati</taxon>
        <taxon>Bacillota</taxon>
        <taxon>Bacilli</taxon>
        <taxon>Bacillales</taxon>
        <taxon>Caryophanaceae</taxon>
        <taxon>Caryophanon</taxon>
    </lineage>
</organism>
<comment type="caution">
    <text evidence="1">The sequence shown here is derived from an EMBL/GenBank/DDBJ whole genome shotgun (WGS) entry which is preliminary data.</text>
</comment>
<dbReference type="AlphaFoldDB" id="A0A1C0YEK4"/>
<proteinExistence type="predicted"/>
<sequence length="108" mass="12412">MIGASAKHHLAYSIIGCTFMEARRDFCKRNVALHIANLSKNERKRFEQNLISDENKFIEMIRICWCVPTQAATSAGKAMFFCDEVPHAHALLIEEHLPKTPRRVARQM</sequence>
<dbReference type="EMBL" id="MASJ01000012">
    <property type="protein sequence ID" value="OCS85590.1"/>
    <property type="molecule type" value="Genomic_DNA"/>
</dbReference>
<name>A0A1C0YEK4_9BACL</name>
<dbReference type="Proteomes" id="UP000093199">
    <property type="component" value="Unassembled WGS sequence"/>
</dbReference>
<evidence type="ECO:0000313" key="1">
    <source>
        <dbReference type="EMBL" id="OCS85590.1"/>
    </source>
</evidence>
<gene>
    <name evidence="1" type="ORF">A6M13_02720</name>
</gene>
<evidence type="ECO:0000313" key="2">
    <source>
        <dbReference type="Proteomes" id="UP000093199"/>
    </source>
</evidence>
<dbReference type="STRING" id="33978.A6M13_02720"/>